<dbReference type="PANTHER" id="PTHR15245:SF20">
    <property type="entry name" value="SYMPLEKIN"/>
    <property type="match status" value="1"/>
</dbReference>
<evidence type="ECO:0000256" key="4">
    <source>
        <dbReference type="SAM" id="MobiDB-lite"/>
    </source>
</evidence>
<dbReference type="InterPro" id="IPR016024">
    <property type="entry name" value="ARM-type_fold"/>
</dbReference>
<proteinExistence type="predicted"/>
<dbReference type="InterPro" id="IPR011989">
    <property type="entry name" value="ARM-like"/>
</dbReference>
<comment type="subcellular location">
    <subcellularLocation>
        <location evidence="1">Nucleus</location>
    </subcellularLocation>
</comment>
<evidence type="ECO:0008006" key="9">
    <source>
        <dbReference type="Google" id="ProtNLM"/>
    </source>
</evidence>
<evidence type="ECO:0000256" key="3">
    <source>
        <dbReference type="ARBA" id="ARBA00023242"/>
    </source>
</evidence>
<keyword evidence="2" id="KW-0507">mRNA processing</keyword>
<evidence type="ECO:0000313" key="7">
    <source>
        <dbReference type="EMBL" id="PWN21905.1"/>
    </source>
</evidence>
<dbReference type="RefSeq" id="XP_025349065.1">
    <property type="nucleotide sequence ID" value="XM_025492118.1"/>
</dbReference>
<evidence type="ECO:0000256" key="2">
    <source>
        <dbReference type="ARBA" id="ARBA00022664"/>
    </source>
</evidence>
<dbReference type="InterPro" id="IPR022075">
    <property type="entry name" value="Symplekin_C"/>
</dbReference>
<dbReference type="InterPro" id="IPR032460">
    <property type="entry name" value="Symplekin/Pta1_N"/>
</dbReference>
<feature type="region of interest" description="Disordered" evidence="4">
    <location>
        <begin position="788"/>
        <end position="809"/>
    </location>
</feature>
<organism evidence="7 8">
    <name type="scientific">Pseudomicrostroma glucosiphilum</name>
    <dbReference type="NCBI Taxonomy" id="1684307"/>
    <lineage>
        <taxon>Eukaryota</taxon>
        <taxon>Fungi</taxon>
        <taxon>Dikarya</taxon>
        <taxon>Basidiomycota</taxon>
        <taxon>Ustilaginomycotina</taxon>
        <taxon>Exobasidiomycetes</taxon>
        <taxon>Microstromatales</taxon>
        <taxon>Microstromatales incertae sedis</taxon>
        <taxon>Pseudomicrostroma</taxon>
    </lineage>
</organism>
<feature type="region of interest" description="Disordered" evidence="4">
    <location>
        <begin position="320"/>
        <end position="348"/>
    </location>
</feature>
<feature type="region of interest" description="Disordered" evidence="4">
    <location>
        <begin position="434"/>
        <end position="485"/>
    </location>
</feature>
<feature type="compositionally biased region" description="Polar residues" evidence="4">
    <location>
        <begin position="1163"/>
        <end position="1178"/>
    </location>
</feature>
<dbReference type="GO" id="GO:0006397">
    <property type="term" value="P:mRNA processing"/>
    <property type="evidence" value="ECO:0007669"/>
    <property type="project" value="UniProtKB-KW"/>
</dbReference>
<dbReference type="Pfam" id="PF12295">
    <property type="entry name" value="Symplekin_C"/>
    <property type="match status" value="1"/>
</dbReference>
<feature type="compositionally biased region" description="Pro residues" evidence="4">
    <location>
        <begin position="446"/>
        <end position="463"/>
    </location>
</feature>
<dbReference type="OrthoDB" id="331600at2759"/>
<dbReference type="InterPro" id="IPR021850">
    <property type="entry name" value="Symplekin/Pta1"/>
</dbReference>
<dbReference type="GeneID" id="37013852"/>
<dbReference type="GO" id="GO:0005847">
    <property type="term" value="C:mRNA cleavage and polyadenylation specificity factor complex"/>
    <property type="evidence" value="ECO:0007669"/>
    <property type="project" value="TreeGrafter"/>
</dbReference>
<evidence type="ECO:0000259" key="5">
    <source>
        <dbReference type="Pfam" id="PF11935"/>
    </source>
</evidence>
<feature type="region of interest" description="Disordered" evidence="4">
    <location>
        <begin position="586"/>
        <end position="605"/>
    </location>
</feature>
<evidence type="ECO:0000256" key="1">
    <source>
        <dbReference type="ARBA" id="ARBA00004123"/>
    </source>
</evidence>
<dbReference type="EMBL" id="KZ819324">
    <property type="protein sequence ID" value="PWN21905.1"/>
    <property type="molecule type" value="Genomic_DNA"/>
</dbReference>
<gene>
    <name evidence="7" type="ORF">BCV69DRAFT_281812</name>
</gene>
<dbReference type="Pfam" id="PF11935">
    <property type="entry name" value="SYMPK_PTA1_N"/>
    <property type="match status" value="1"/>
</dbReference>
<dbReference type="SUPFAM" id="SSF48371">
    <property type="entry name" value="ARM repeat"/>
    <property type="match status" value="1"/>
</dbReference>
<reference evidence="7 8" key="1">
    <citation type="journal article" date="2018" name="Mol. Biol. Evol.">
        <title>Broad Genomic Sampling Reveals a Smut Pathogenic Ancestry of the Fungal Clade Ustilaginomycotina.</title>
        <authorList>
            <person name="Kijpornyongpan T."/>
            <person name="Mondo S.J."/>
            <person name="Barry K."/>
            <person name="Sandor L."/>
            <person name="Lee J."/>
            <person name="Lipzen A."/>
            <person name="Pangilinan J."/>
            <person name="LaButti K."/>
            <person name="Hainaut M."/>
            <person name="Henrissat B."/>
            <person name="Grigoriev I.V."/>
            <person name="Spatafora J.W."/>
            <person name="Aime M.C."/>
        </authorList>
    </citation>
    <scope>NUCLEOTIDE SEQUENCE [LARGE SCALE GENOMIC DNA]</scope>
    <source>
        <strain evidence="7 8">MCA 4718</strain>
    </source>
</reference>
<dbReference type="Gene3D" id="1.25.10.10">
    <property type="entry name" value="Leucine-rich Repeat Variant"/>
    <property type="match status" value="1"/>
</dbReference>
<dbReference type="PANTHER" id="PTHR15245">
    <property type="entry name" value="SYMPLEKIN-RELATED"/>
    <property type="match status" value="1"/>
</dbReference>
<keyword evidence="8" id="KW-1185">Reference proteome</keyword>
<dbReference type="STRING" id="1684307.A0A316UFJ6"/>
<keyword evidence="3" id="KW-0539">Nucleus</keyword>
<name>A0A316UFJ6_9BASI</name>
<accession>A0A316UFJ6</accession>
<feature type="region of interest" description="Disordered" evidence="4">
    <location>
        <begin position="1158"/>
        <end position="1178"/>
    </location>
</feature>
<feature type="compositionally biased region" description="Basic and acidic residues" evidence="4">
    <location>
        <begin position="334"/>
        <end position="345"/>
    </location>
</feature>
<protein>
    <recommendedName>
        <fullName evidence="9">Symplekin</fullName>
    </recommendedName>
</protein>
<sequence>MADGAGSSAGSSDALGLLSAALNAADSTAEAHNLRLLYDLFRQQPGNLPILLPSLVSLVPRSSPTVKRWVADVLDLAFCRPTLSSEGRSALSVHTPDALLVFLRDPQQQEAKIAIQVFASVYAFLFRHCCNDPSSLRVWQSIEQIKDAISQLFESGHTGIRVASIKAFQKIIQVQSKGGNPTSKNDYNLRIVPPGHRFLNVPALEAEANRLLTQVVTLAFTSNNVDVVMACFNTLYVFPKQGRGFTQIILEAFTSWTPAALAGQSHVQIRNVEKTLRLVLIHYHRMGMAEHALRIRGALEAQGARMEAAADAEDERRAAEAKRKRDNLDEEISQADKRQRVREAPQDPAAIDIYSTSAAVAGPSSVPDQSKPPSLSGIEGAQAFVKAATTVAGPNALAAFDVKSLPLLLVVELILANLQAAPDEELHRTIESTRQQLNQDTSSGTAPPPPASVPTAKPAPPPQGQDAKDVEVVQAPRNPLKEDIEDEDLRRLAKTGDASTEHAREGALADADGEDIHDALAGLEDFQLAPPEPFSQTEARALIKESVARMCDMGAQAAAFSAELGDSVPSHTLWATLATRLASRGFAGSDTERPGTDDDAASSQQVVKADRNSLEGQADVIRHMLLEFLKVNFAKRAPFAVQWLTEEWYCDLQRKKKGKELRYAHWLRQVVANALLSIDSKDKSLFSFLAELPSIPDGVIEQIGALCHDKSTMAVGFTSLKDLALARPPSRAKSVEILLDLARSEEKGLRAPAIISVRGWVGQGGPLEKIVLDSAIASLQRLTVHSDKASAGAQETKPDANGSQLDLQKGQDPIKDHSFQLSDESQVLQFVELPFALSVKMPDMLDNVFSIYPSMPAEVQKAVRQHIAALIRSLGPNNPKLLQLLRSFPAGSDTLALSVFTVMAEKGRTQALVSAVKEVINEREVDPHFLIPMLPTLTKAEIMKHLPRAVTILNSKTAEDREQLKSLFASIVTKPAQGFGSVSTNLPRVRDSEMLTPVELMGLLHSAEKEIGLKTTVDAIRICFSMADIFRSEVLAAALNQLIEEQDLPVLFMRTTIMAVSSYKSLAGYVSSNLLSRLIVKKIWQNKLLWDGFILCVEQTAPGSFAALLQLPQEQLVDVIQRKPALKDGLRAHLEKKVGNNKTKLAAYMELLDGAGGPGGSATPVSTPGTPQHASATS</sequence>
<dbReference type="AlphaFoldDB" id="A0A316UFJ6"/>
<dbReference type="Proteomes" id="UP000245942">
    <property type="component" value="Unassembled WGS sequence"/>
</dbReference>
<feature type="domain" description="Symplekin C-terminal" evidence="6">
    <location>
        <begin position="926"/>
        <end position="1121"/>
    </location>
</feature>
<evidence type="ECO:0000313" key="8">
    <source>
        <dbReference type="Proteomes" id="UP000245942"/>
    </source>
</evidence>
<evidence type="ECO:0000259" key="6">
    <source>
        <dbReference type="Pfam" id="PF12295"/>
    </source>
</evidence>
<feature type="domain" description="Symplekin/Pta1 N-terminal" evidence="5">
    <location>
        <begin position="112"/>
        <end position="319"/>
    </location>
</feature>